<dbReference type="Proteomes" id="UP000236327">
    <property type="component" value="Unassembled WGS sequence"/>
</dbReference>
<proteinExistence type="predicted"/>
<dbReference type="EMBL" id="LYMM01000083">
    <property type="protein sequence ID" value="PNU02295.1"/>
    <property type="molecule type" value="Genomic_DNA"/>
</dbReference>
<name>A0A2K2FU23_9SPHN</name>
<dbReference type="AlphaFoldDB" id="A0A2K2FU23"/>
<protein>
    <submittedName>
        <fullName evidence="1">Uncharacterized protein</fullName>
    </submittedName>
</protein>
<gene>
    <name evidence="1" type="ORF">A8V01_26745</name>
</gene>
<keyword evidence="2" id="KW-1185">Reference proteome</keyword>
<sequence length="59" mass="6626">MTSNKADITELHEIVLELQSALKRLDRFDLAIPAAYIQSGIDALRAMDHVEVLRTTTDD</sequence>
<evidence type="ECO:0000313" key="1">
    <source>
        <dbReference type="EMBL" id="PNU02295.1"/>
    </source>
</evidence>
<dbReference type="RefSeq" id="WP_103098877.1">
    <property type="nucleotide sequence ID" value="NZ_LYMM01000083.1"/>
</dbReference>
<comment type="caution">
    <text evidence="1">The sequence shown here is derived from an EMBL/GenBank/DDBJ whole genome shotgun (WGS) entry which is preliminary data.</text>
</comment>
<reference evidence="1 2" key="1">
    <citation type="submission" date="2016-05" db="EMBL/GenBank/DDBJ databases">
        <title>Complete genome sequence of Novosphingobium guangzhouense SA925(T).</title>
        <authorList>
            <person name="Sha S."/>
        </authorList>
    </citation>
    <scope>NUCLEOTIDE SEQUENCE [LARGE SCALE GENOMIC DNA]</scope>
    <source>
        <strain evidence="1 2">SA925</strain>
    </source>
</reference>
<accession>A0A2K2FU23</accession>
<organism evidence="1 2">
    <name type="scientific">Novosphingobium guangzhouense</name>
    <dbReference type="NCBI Taxonomy" id="1850347"/>
    <lineage>
        <taxon>Bacteria</taxon>
        <taxon>Pseudomonadati</taxon>
        <taxon>Pseudomonadota</taxon>
        <taxon>Alphaproteobacteria</taxon>
        <taxon>Sphingomonadales</taxon>
        <taxon>Sphingomonadaceae</taxon>
        <taxon>Novosphingobium</taxon>
    </lineage>
</organism>
<evidence type="ECO:0000313" key="2">
    <source>
        <dbReference type="Proteomes" id="UP000236327"/>
    </source>
</evidence>